<evidence type="ECO:0000259" key="13">
    <source>
        <dbReference type="PROSITE" id="PS51198"/>
    </source>
</evidence>
<dbReference type="PROSITE" id="PS51198">
    <property type="entry name" value="UVRD_HELICASE_ATP_BIND"/>
    <property type="match status" value="1"/>
</dbReference>
<dbReference type="RefSeq" id="WP_120203912.1">
    <property type="nucleotide sequence ID" value="NZ_CP032514.1"/>
</dbReference>
<dbReference type="Gene3D" id="1.10.10.160">
    <property type="match status" value="1"/>
</dbReference>
<feature type="region of interest" description="Disordered" evidence="12">
    <location>
        <begin position="1"/>
        <end position="100"/>
    </location>
</feature>
<comment type="catalytic activity">
    <reaction evidence="10">
        <text>ATP + H2O = ADP + phosphate + H(+)</text>
        <dbReference type="Rhea" id="RHEA:13065"/>
        <dbReference type="ChEBI" id="CHEBI:15377"/>
        <dbReference type="ChEBI" id="CHEBI:15378"/>
        <dbReference type="ChEBI" id="CHEBI:30616"/>
        <dbReference type="ChEBI" id="CHEBI:43474"/>
        <dbReference type="ChEBI" id="CHEBI:456216"/>
        <dbReference type="EC" id="5.6.2.4"/>
    </reaction>
</comment>
<dbReference type="InterPro" id="IPR014016">
    <property type="entry name" value="UvrD-like_ATP-bd"/>
</dbReference>
<evidence type="ECO:0000256" key="5">
    <source>
        <dbReference type="ARBA" id="ARBA00022840"/>
    </source>
</evidence>
<dbReference type="InterPro" id="IPR000212">
    <property type="entry name" value="DNA_helicase_UvrD/REP"/>
</dbReference>
<dbReference type="EMBL" id="CP032514">
    <property type="protein sequence ID" value="AYD89414.1"/>
    <property type="molecule type" value="Genomic_DNA"/>
</dbReference>
<evidence type="ECO:0000256" key="1">
    <source>
        <dbReference type="ARBA" id="ARBA00009922"/>
    </source>
</evidence>
<evidence type="ECO:0000256" key="11">
    <source>
        <dbReference type="PROSITE-ProRule" id="PRU00560"/>
    </source>
</evidence>
<keyword evidence="6" id="KW-0238">DNA-binding</keyword>
<dbReference type="CDD" id="cd17932">
    <property type="entry name" value="DEXQc_UvrD"/>
    <property type="match status" value="1"/>
</dbReference>
<dbReference type="PROSITE" id="PS51217">
    <property type="entry name" value="UVRD_HELICASE_CTER"/>
    <property type="match status" value="1"/>
</dbReference>
<dbReference type="PANTHER" id="PTHR11070:SF2">
    <property type="entry name" value="ATP-DEPENDENT DNA HELICASE SRS2"/>
    <property type="match status" value="1"/>
</dbReference>
<evidence type="ECO:0000313" key="15">
    <source>
        <dbReference type="EMBL" id="AYD89414.1"/>
    </source>
</evidence>
<proteinExistence type="inferred from homology"/>
<dbReference type="PANTHER" id="PTHR11070">
    <property type="entry name" value="UVRD / RECB / PCRA DNA HELICASE FAMILY MEMBER"/>
    <property type="match status" value="1"/>
</dbReference>
<dbReference type="GO" id="GO:0004386">
    <property type="term" value="F:helicase activity"/>
    <property type="evidence" value="ECO:0007669"/>
    <property type="project" value="UniProtKB-KW"/>
</dbReference>
<gene>
    <name evidence="15" type="ORF">D5R93_03895</name>
</gene>
<evidence type="ECO:0000256" key="6">
    <source>
        <dbReference type="ARBA" id="ARBA00023125"/>
    </source>
</evidence>
<accession>A0ABM6Z2D7</accession>
<evidence type="ECO:0000256" key="2">
    <source>
        <dbReference type="ARBA" id="ARBA00022741"/>
    </source>
</evidence>
<dbReference type="Pfam" id="PF00580">
    <property type="entry name" value="UvrD-helicase"/>
    <property type="match status" value="1"/>
</dbReference>
<feature type="binding site" evidence="11">
    <location>
        <begin position="224"/>
        <end position="231"/>
    </location>
    <ligand>
        <name>ATP</name>
        <dbReference type="ChEBI" id="CHEBI:30616"/>
    </ligand>
</feature>
<dbReference type="Pfam" id="PF21196">
    <property type="entry name" value="PcrA_UvrD_tudor"/>
    <property type="match status" value="1"/>
</dbReference>
<evidence type="ECO:0000256" key="3">
    <source>
        <dbReference type="ARBA" id="ARBA00022801"/>
    </source>
</evidence>
<reference evidence="15 16" key="1">
    <citation type="submission" date="2018-09" db="EMBL/GenBank/DDBJ databases">
        <authorList>
            <person name="Li J."/>
        </authorList>
    </citation>
    <scope>NUCLEOTIDE SEQUENCE [LARGE SCALE GENOMIC DNA]</scope>
    <source>
        <strain evidence="15 16">2129</strain>
    </source>
</reference>
<keyword evidence="3 11" id="KW-0378">Hydrolase</keyword>
<dbReference type="Gene3D" id="3.40.50.300">
    <property type="entry name" value="P-loop containing nucleotide triphosphate hydrolases"/>
    <property type="match status" value="2"/>
</dbReference>
<dbReference type="Proteomes" id="UP000273001">
    <property type="component" value="Chromosome"/>
</dbReference>
<dbReference type="CDD" id="cd18807">
    <property type="entry name" value="SF1_C_UvrD"/>
    <property type="match status" value="1"/>
</dbReference>
<dbReference type="InterPro" id="IPR014017">
    <property type="entry name" value="DNA_helicase_UvrD-like_C"/>
</dbReference>
<evidence type="ECO:0000259" key="14">
    <source>
        <dbReference type="PROSITE" id="PS51217"/>
    </source>
</evidence>
<evidence type="ECO:0000256" key="9">
    <source>
        <dbReference type="ARBA" id="ARBA00034808"/>
    </source>
</evidence>
<comment type="catalytic activity">
    <reaction evidence="8">
        <text>Couples ATP hydrolysis with the unwinding of duplex DNA by translocating in the 3'-5' direction.</text>
        <dbReference type="EC" id="5.6.2.4"/>
    </reaction>
</comment>
<feature type="domain" description="UvrD-like helicase ATP-binding" evidence="13">
    <location>
        <begin position="203"/>
        <end position="495"/>
    </location>
</feature>
<feature type="domain" description="UvrD-like helicase C-terminal" evidence="14">
    <location>
        <begin position="496"/>
        <end position="797"/>
    </location>
</feature>
<sequence>MTHATNALFGNLSMPGTSRTSPPAEAALPSLATFDDDSWADVEPPDEEDLEPGEGGPQDWVREDLPGGARGTGTGEYPVRTRGAGPVADHGGEPAEDRGTAPLSWEERQAVTAGLVARAQADASAARAQAEWSERAEADLAAAAATGGAEGLVRPGAGSAGGATAGREPVGAVGTVRTGYAGHTGAPRVPWGVTVADPASLVEGLNPAQAQAVTHSGSPLLIIAGAGSGKTRVLTHRVAHLIATGRARPGEILAITFTNKAAAEMRERVTALVGPAGERMWVSTFHSACVRILRRSHEAAGLRSTFSVYDAADSTRLITLIVRELGIDPKRFTPKTFAHRISDLKNELVTPEELARTAQPTNPMERHLVEVYQAYAQRLAAANALDFDDIIMRTVALLQTQPAVAEAYRRRFRHVLVDEYQDTNHAQYVLVRELVGGPGTSGEGSPLPAGELTVVGDSDQSIYAFRGATIRNIEEFEQDYPSARTILLEQNYRSTQNILTAANTVISRNSGRRPKNLWTSSGDGAPVTGYVADSEHDEARWVSQEIDRLADEHGVRPAEVAVFYRTNAQSRALEEVFVRSGQPYKVVGGTRFYERREVKDAIAYLRAVDNPDDDVNLRRILNVPRRGLGDKAEAALAEHASRHAVSFGRAVADAAGVPREDPARQGDDEPPVVEGLTTRARNQVRGFHELLVSLRQMLGEGQGVAEVLDSALDASGYLAELRASDDPQDATRVENLAELHSVASDFQAANPTGTLADFLERVSLVSDSDQLPDADEAGTGGLPEGQVTLMTVHTAKGLEFPVVFVTGMEDGTFPHVRSLSEEADLAEERRLAYVALTRARERLYLTRAAVRSAWGTTQAMPASRFLDDLPAEVVDWRRLASDTVALYSDSTGWGSSWGEGGYGSGRRGARGGPGRRAGADRGGEPGESPAHPDEDDFAPPVGSGNRRTGRLGRVETAKDRAEARRAERAARRGRPTRLDGSPGRPRGRSGQQERGRVGAGDEAGRSQDEALPAAVAGLRVGDQVRHDSYGIGTVVGLEGAGRSLTARVEFTVAGAVTTKRLMLRYAPVARV</sequence>
<feature type="compositionally biased region" description="Basic and acidic residues" evidence="12">
    <location>
        <begin position="90"/>
        <end position="100"/>
    </location>
</feature>
<keyword evidence="16" id="KW-1185">Reference proteome</keyword>
<evidence type="ECO:0000313" key="16">
    <source>
        <dbReference type="Proteomes" id="UP000273001"/>
    </source>
</evidence>
<dbReference type="Pfam" id="PF13361">
    <property type="entry name" value="UvrD_C"/>
    <property type="match status" value="1"/>
</dbReference>
<keyword evidence="5 11" id="KW-0067">ATP-binding</keyword>
<evidence type="ECO:0000256" key="8">
    <source>
        <dbReference type="ARBA" id="ARBA00034617"/>
    </source>
</evidence>
<comment type="similarity">
    <text evidence="1">Belongs to the helicase family. UvrD subfamily.</text>
</comment>
<dbReference type="InterPro" id="IPR027417">
    <property type="entry name" value="P-loop_NTPase"/>
</dbReference>
<protein>
    <recommendedName>
        <fullName evidence="9">DNA 3'-5' helicase</fullName>
        <ecNumber evidence="9">5.6.2.4</ecNumber>
    </recommendedName>
</protein>
<feature type="region of interest" description="Disordered" evidence="12">
    <location>
        <begin position="897"/>
        <end position="1007"/>
    </location>
</feature>
<evidence type="ECO:0000256" key="4">
    <source>
        <dbReference type="ARBA" id="ARBA00022806"/>
    </source>
</evidence>
<feature type="compositionally biased region" description="Basic and acidic residues" evidence="12">
    <location>
        <begin position="952"/>
        <end position="970"/>
    </location>
</feature>
<name>A0ABM6Z2D7_9ACTO</name>
<keyword evidence="7" id="KW-0413">Isomerase</keyword>
<evidence type="ECO:0000256" key="7">
    <source>
        <dbReference type="ARBA" id="ARBA00023235"/>
    </source>
</evidence>
<dbReference type="EC" id="5.6.2.4" evidence="9"/>
<dbReference type="InterPro" id="IPR013986">
    <property type="entry name" value="DExx_box_DNA_helicase_dom_sf"/>
</dbReference>
<keyword evidence="2 11" id="KW-0547">Nucleotide-binding</keyword>
<evidence type="ECO:0000256" key="12">
    <source>
        <dbReference type="SAM" id="MobiDB-lite"/>
    </source>
</evidence>
<dbReference type="SUPFAM" id="SSF52540">
    <property type="entry name" value="P-loop containing nucleoside triphosphate hydrolases"/>
    <property type="match status" value="1"/>
</dbReference>
<feature type="compositionally biased region" description="Acidic residues" evidence="12">
    <location>
        <begin position="34"/>
        <end position="52"/>
    </location>
</feature>
<feature type="compositionally biased region" description="Low complexity" evidence="12">
    <location>
        <begin position="21"/>
        <end position="32"/>
    </location>
</feature>
<keyword evidence="4 11" id="KW-0347">Helicase</keyword>
<feature type="compositionally biased region" description="Low complexity" evidence="12">
    <location>
        <begin position="980"/>
        <end position="990"/>
    </location>
</feature>
<feature type="compositionally biased region" description="Gly residues" evidence="12">
    <location>
        <begin position="897"/>
        <end position="915"/>
    </location>
</feature>
<evidence type="ECO:0000256" key="10">
    <source>
        <dbReference type="ARBA" id="ARBA00048988"/>
    </source>
</evidence>
<organism evidence="15 16">
    <name type="scientific">Actinomyces lilanjuaniae</name>
    <dbReference type="NCBI Taxonomy" id="2321394"/>
    <lineage>
        <taxon>Bacteria</taxon>
        <taxon>Bacillati</taxon>
        <taxon>Actinomycetota</taxon>
        <taxon>Actinomycetes</taxon>
        <taxon>Actinomycetales</taxon>
        <taxon>Actinomycetaceae</taxon>
        <taxon>Actinomyces</taxon>
    </lineage>
</organism>
<dbReference type="Gene3D" id="1.10.486.10">
    <property type="entry name" value="PCRA, domain 4"/>
    <property type="match status" value="1"/>
</dbReference>